<sequence>MSAATRDFVSATTLKAEMASLSTPAENPPVGPAVVVGEHFPESPQLPQLQNLDGRPAMVTFLRHCGCPFAEKAFQTFRSLSDAHPDVHFLAISHSTQQDTEDWLISTGGTGDVDITVDPNRTLYATWGLGFSSFWANMGPVTMWKAIKLGQEELIYNRPTKSGYRWQTAGSFAVDADGTVRWAHVSTGAADIADFEAGLCALGRPTVKPKKGEGRRSFS</sequence>
<dbReference type="InterPro" id="IPR013766">
    <property type="entry name" value="Thioredoxin_domain"/>
</dbReference>
<dbReference type="InterPro" id="IPR036249">
    <property type="entry name" value="Thioredoxin-like_sf"/>
</dbReference>
<dbReference type="OrthoDB" id="40334at2759"/>
<dbReference type="AlphaFoldDB" id="W7HXW4"/>
<dbReference type="Gene3D" id="3.40.30.10">
    <property type="entry name" value="Glutaredoxin"/>
    <property type="match status" value="1"/>
</dbReference>
<evidence type="ECO:0000313" key="2">
    <source>
        <dbReference type="EMBL" id="EWC48364.1"/>
    </source>
</evidence>
<evidence type="ECO:0000313" key="3">
    <source>
        <dbReference type="Proteomes" id="UP000024837"/>
    </source>
</evidence>
<dbReference type="HOGENOM" id="CLU_072123_2_0_1"/>
<gene>
    <name evidence="2" type="ORF">DRE_02133</name>
</gene>
<proteinExistence type="predicted"/>
<dbReference type="EMBL" id="KI966390">
    <property type="protein sequence ID" value="EWC48364.1"/>
    <property type="molecule type" value="Genomic_DNA"/>
</dbReference>
<dbReference type="Proteomes" id="UP000024837">
    <property type="component" value="Unassembled WGS sequence"/>
</dbReference>
<organism evidence="2 3">
    <name type="scientific">Drechslerella stenobrocha 248</name>
    <dbReference type="NCBI Taxonomy" id="1043628"/>
    <lineage>
        <taxon>Eukaryota</taxon>
        <taxon>Fungi</taxon>
        <taxon>Dikarya</taxon>
        <taxon>Ascomycota</taxon>
        <taxon>Pezizomycotina</taxon>
        <taxon>Orbiliomycetes</taxon>
        <taxon>Orbiliales</taxon>
        <taxon>Orbiliaceae</taxon>
        <taxon>Drechslerella</taxon>
    </lineage>
</organism>
<evidence type="ECO:0000259" key="1">
    <source>
        <dbReference type="PROSITE" id="PS51352"/>
    </source>
</evidence>
<accession>W7HXW4</accession>
<dbReference type="PANTHER" id="PTHR42336">
    <property type="entry name" value="THIOREDOXIN DOMAIN-CONTAINING PROTEIN-RELATED"/>
    <property type="match status" value="1"/>
</dbReference>
<protein>
    <recommendedName>
        <fullName evidence="1">Thioredoxin domain-containing protein</fullName>
    </recommendedName>
</protein>
<keyword evidence="3" id="KW-1185">Reference proteome</keyword>
<dbReference type="InterPro" id="IPR032801">
    <property type="entry name" value="PXL2A/B/C"/>
</dbReference>
<feature type="domain" description="Thioredoxin" evidence="1">
    <location>
        <begin position="19"/>
        <end position="204"/>
    </location>
</feature>
<name>W7HXW4_9PEZI</name>
<dbReference type="PANTHER" id="PTHR42336:SF1">
    <property type="entry name" value="ALKYL HYDROPEROXIDE REDUCTASE SUBUNIT C_ THIOL SPECIFIC ANTIOXIDANT DOMAIN-CONTAINING PROTEIN"/>
    <property type="match status" value="1"/>
</dbReference>
<reference evidence="2 3" key="1">
    <citation type="submission" date="2013-05" db="EMBL/GenBank/DDBJ databases">
        <title>Drechslerella stenobrocha genome reveals carnivorous origination and mechanical trapping mechanism of predatory fungi.</title>
        <authorList>
            <person name="Liu X."/>
            <person name="Zhang W."/>
            <person name="Liu K."/>
        </authorList>
    </citation>
    <scope>NUCLEOTIDE SEQUENCE [LARGE SCALE GENOMIC DNA]</scope>
    <source>
        <strain evidence="2 3">248</strain>
    </source>
</reference>
<dbReference type="SUPFAM" id="SSF52833">
    <property type="entry name" value="Thioredoxin-like"/>
    <property type="match status" value="1"/>
</dbReference>
<dbReference type="Pfam" id="PF13911">
    <property type="entry name" value="AhpC-TSA_2"/>
    <property type="match status" value="1"/>
</dbReference>
<dbReference type="PROSITE" id="PS51352">
    <property type="entry name" value="THIOREDOXIN_2"/>
    <property type="match status" value="1"/>
</dbReference>